<protein>
    <submittedName>
        <fullName evidence="2">HET-domain-containing protein</fullName>
    </submittedName>
</protein>
<dbReference type="STRING" id="1448318.A0A319E925"/>
<feature type="domain" description="Heterokaryon incompatibility" evidence="1">
    <location>
        <begin position="137"/>
        <end position="299"/>
    </location>
</feature>
<evidence type="ECO:0000313" key="2">
    <source>
        <dbReference type="EMBL" id="PYI04615.1"/>
    </source>
</evidence>
<dbReference type="PANTHER" id="PTHR33112">
    <property type="entry name" value="DOMAIN PROTEIN, PUTATIVE-RELATED"/>
    <property type="match status" value="1"/>
</dbReference>
<keyword evidence="3" id="KW-1185">Reference proteome</keyword>
<dbReference type="Pfam" id="PF06985">
    <property type="entry name" value="HET"/>
    <property type="match status" value="1"/>
</dbReference>
<gene>
    <name evidence="2" type="ORF">BO78DRAFT_319803</name>
</gene>
<evidence type="ECO:0000259" key="1">
    <source>
        <dbReference type="Pfam" id="PF06985"/>
    </source>
</evidence>
<proteinExistence type="predicted"/>
<dbReference type="OrthoDB" id="5125733at2759"/>
<name>A0A319E925_ASPSB</name>
<organism evidence="2 3">
    <name type="scientific">Aspergillus sclerotiicarbonarius (strain CBS 121057 / IBT 28362)</name>
    <dbReference type="NCBI Taxonomy" id="1448318"/>
    <lineage>
        <taxon>Eukaryota</taxon>
        <taxon>Fungi</taxon>
        <taxon>Dikarya</taxon>
        <taxon>Ascomycota</taxon>
        <taxon>Pezizomycotina</taxon>
        <taxon>Eurotiomycetes</taxon>
        <taxon>Eurotiomycetidae</taxon>
        <taxon>Eurotiales</taxon>
        <taxon>Aspergillaceae</taxon>
        <taxon>Aspergillus</taxon>
        <taxon>Aspergillus subgen. Circumdati</taxon>
    </lineage>
</organism>
<dbReference type="EMBL" id="KZ826366">
    <property type="protein sequence ID" value="PYI04615.1"/>
    <property type="molecule type" value="Genomic_DNA"/>
</dbReference>
<dbReference type="PANTHER" id="PTHR33112:SF9">
    <property type="entry name" value="HETEROKARYON INCOMPATIBILITY DOMAIN-CONTAINING PROTEIN"/>
    <property type="match status" value="1"/>
</dbReference>
<dbReference type="Proteomes" id="UP000248423">
    <property type="component" value="Unassembled WGS sequence"/>
</dbReference>
<evidence type="ECO:0000313" key="3">
    <source>
        <dbReference type="Proteomes" id="UP000248423"/>
    </source>
</evidence>
<sequence>MAKENGCYICRPLWHLINATSDVLEEGQRVSTSYTRYSNGHVVLVSSTSGWTLTKNRFKVIPSQEIDTNLGIRYRNTDKAFQEGVTMCQKWMRNCLNTHSNCLGNTQCVHPPTRLLEIQESKIRLVVPDVGKWARPYVALSYCWGRKSSHRLVNSKHPDQPNDLLFDELQNGISLDELPKAFQEAIRFIKSLSTQQIPIKHIWIDALCIKQDSPEDWQEEAIKMERVYSNCIVCLALSRAENPEQDIFGECSPRAIPPFQVGKTAVSKGSNECIVVSNDYFKEALYRQPLGERAWPLQERLLPPRVISFGQGELFWDCFQCPNQSESFPNGVKALHLLHPVVSPKPLLRRLEPEELLYNWFEVISEYTDRDLTFPEKDKLLALSAITAQWETETKDECIVGHFWKMLPLSLVWRAHNPGRLPRVRERPTTRINTLVFDHRRNCTLQEVAPSWSWASVDGPLFINTRHALAHYQVMSTAKDWKLITYEDIELGKQISLVALTVEGFCAEIKWENGHAHLIKPGKWSDEIHALFLSIDDSSYVMAQGSKYWIIWLVRNNSYFVCEGLVLEQAGFDGQATMYRRIGLFQISEKYEPGRQDREWIIDSATFFDEQKKAITLI</sequence>
<dbReference type="AlphaFoldDB" id="A0A319E925"/>
<reference evidence="2 3" key="1">
    <citation type="submission" date="2018-02" db="EMBL/GenBank/DDBJ databases">
        <title>The genomes of Aspergillus section Nigri reveals drivers in fungal speciation.</title>
        <authorList>
            <consortium name="DOE Joint Genome Institute"/>
            <person name="Vesth T.C."/>
            <person name="Nybo J."/>
            <person name="Theobald S."/>
            <person name="Brandl J."/>
            <person name="Frisvad J.C."/>
            <person name="Nielsen K.F."/>
            <person name="Lyhne E.K."/>
            <person name="Kogle M.E."/>
            <person name="Kuo A."/>
            <person name="Riley R."/>
            <person name="Clum A."/>
            <person name="Nolan M."/>
            <person name="Lipzen A."/>
            <person name="Salamov A."/>
            <person name="Henrissat B."/>
            <person name="Wiebenga A."/>
            <person name="De vries R.P."/>
            <person name="Grigoriev I.V."/>
            <person name="Mortensen U.H."/>
            <person name="Andersen M.R."/>
            <person name="Baker S.E."/>
        </authorList>
    </citation>
    <scope>NUCLEOTIDE SEQUENCE [LARGE SCALE GENOMIC DNA]</scope>
    <source>
        <strain evidence="2 3">CBS 121057</strain>
    </source>
</reference>
<dbReference type="InterPro" id="IPR010730">
    <property type="entry name" value="HET"/>
</dbReference>
<accession>A0A319E925</accession>
<dbReference type="VEuPathDB" id="FungiDB:BO78DRAFT_319803"/>